<name>A0A183VD09_TOXCA</name>
<dbReference type="GO" id="GO:0003834">
    <property type="term" value="F:beta-carotene 15,15'-dioxygenase activity"/>
    <property type="evidence" value="ECO:0007669"/>
    <property type="project" value="TreeGrafter"/>
</dbReference>
<dbReference type="EMBL" id="UYWY01025756">
    <property type="protein sequence ID" value="VDM49950.1"/>
    <property type="molecule type" value="Genomic_DNA"/>
</dbReference>
<reference evidence="6 7" key="2">
    <citation type="submission" date="2018-11" db="EMBL/GenBank/DDBJ databases">
        <authorList>
            <consortium name="Pathogen Informatics"/>
        </authorList>
    </citation>
    <scope>NUCLEOTIDE SEQUENCE [LARGE SCALE GENOMIC DNA]</scope>
</reference>
<keyword evidence="4" id="KW-0560">Oxidoreductase</keyword>
<evidence type="ECO:0000256" key="3">
    <source>
        <dbReference type="ARBA" id="ARBA00022723"/>
    </source>
</evidence>
<dbReference type="PANTHER" id="PTHR10543:SF24">
    <property type="entry name" value="CAROTENOID ISOMEROOXYGENASE"/>
    <property type="match status" value="1"/>
</dbReference>
<keyword evidence="7" id="KW-1185">Reference proteome</keyword>
<sequence length="140" mass="16246">MVRNGPGIYSVGDVHYKHWFDGLALLQRFHFEDGKMWYSSKYLKSDAYTQNMTQKRIVISAFGTKSVPDPCKNILQRFLTYFEKEPITDNASSHFIKCGDAIYATSETPYIYRVDPNSLETLKKVCHFKETEHSEFGIDD</sequence>
<dbReference type="PANTHER" id="PTHR10543">
    <property type="entry name" value="BETA-CAROTENE DIOXYGENASE"/>
    <property type="match status" value="1"/>
</dbReference>
<protein>
    <submittedName>
        <fullName evidence="8">Doublecortin domain-containing protein</fullName>
    </submittedName>
</protein>
<evidence type="ECO:0000313" key="7">
    <source>
        <dbReference type="Proteomes" id="UP000050794"/>
    </source>
</evidence>
<organism evidence="7 8">
    <name type="scientific">Toxocara canis</name>
    <name type="common">Canine roundworm</name>
    <dbReference type="NCBI Taxonomy" id="6265"/>
    <lineage>
        <taxon>Eukaryota</taxon>
        <taxon>Metazoa</taxon>
        <taxon>Ecdysozoa</taxon>
        <taxon>Nematoda</taxon>
        <taxon>Chromadorea</taxon>
        <taxon>Rhabditida</taxon>
        <taxon>Spirurina</taxon>
        <taxon>Ascaridomorpha</taxon>
        <taxon>Ascaridoidea</taxon>
        <taxon>Toxocaridae</taxon>
        <taxon>Toxocara</taxon>
    </lineage>
</organism>
<evidence type="ECO:0000256" key="2">
    <source>
        <dbReference type="ARBA" id="ARBA00006787"/>
    </source>
</evidence>
<comment type="similarity">
    <text evidence="2">Belongs to the carotenoid oxygenase family.</text>
</comment>
<proteinExistence type="inferred from homology"/>
<keyword evidence="3" id="KW-0479">Metal-binding</keyword>
<dbReference type="Pfam" id="PF03055">
    <property type="entry name" value="RPE65"/>
    <property type="match status" value="1"/>
</dbReference>
<dbReference type="GO" id="GO:0010436">
    <property type="term" value="F:carotenoid dioxygenase activity"/>
    <property type="evidence" value="ECO:0007669"/>
    <property type="project" value="TreeGrafter"/>
</dbReference>
<dbReference type="Proteomes" id="UP000050794">
    <property type="component" value="Unassembled WGS sequence"/>
</dbReference>
<dbReference type="InterPro" id="IPR004294">
    <property type="entry name" value="Carotenoid_Oase"/>
</dbReference>
<evidence type="ECO:0000313" key="8">
    <source>
        <dbReference type="WBParaSite" id="TCNE_0001863301-mRNA-1"/>
    </source>
</evidence>
<dbReference type="GO" id="GO:0042574">
    <property type="term" value="P:retinal metabolic process"/>
    <property type="evidence" value="ECO:0007669"/>
    <property type="project" value="TreeGrafter"/>
</dbReference>
<evidence type="ECO:0000256" key="4">
    <source>
        <dbReference type="ARBA" id="ARBA00023002"/>
    </source>
</evidence>
<accession>A0A183VD09</accession>
<dbReference type="AlphaFoldDB" id="A0A183VD09"/>
<dbReference type="GO" id="GO:0046872">
    <property type="term" value="F:metal ion binding"/>
    <property type="evidence" value="ECO:0007669"/>
    <property type="project" value="UniProtKB-KW"/>
</dbReference>
<evidence type="ECO:0000256" key="1">
    <source>
        <dbReference type="ARBA" id="ARBA00001954"/>
    </source>
</evidence>
<keyword evidence="5" id="KW-0408">Iron</keyword>
<evidence type="ECO:0000313" key="6">
    <source>
        <dbReference type="EMBL" id="VDM49950.1"/>
    </source>
</evidence>
<dbReference type="WBParaSite" id="TCNE_0001863301-mRNA-1">
    <property type="protein sequence ID" value="TCNE_0001863301-mRNA-1"/>
    <property type="gene ID" value="TCNE_0001863301"/>
</dbReference>
<reference evidence="8" key="1">
    <citation type="submission" date="2016-06" db="UniProtKB">
        <authorList>
            <consortium name="WormBaseParasite"/>
        </authorList>
    </citation>
    <scope>IDENTIFICATION</scope>
</reference>
<gene>
    <name evidence="6" type="ORF">TCNE_LOCUS18629</name>
</gene>
<dbReference type="GO" id="GO:0016121">
    <property type="term" value="P:carotene catabolic process"/>
    <property type="evidence" value="ECO:0007669"/>
    <property type="project" value="TreeGrafter"/>
</dbReference>
<evidence type="ECO:0000256" key="5">
    <source>
        <dbReference type="ARBA" id="ARBA00023004"/>
    </source>
</evidence>
<comment type="cofactor">
    <cofactor evidence="1">
        <name>Fe(2+)</name>
        <dbReference type="ChEBI" id="CHEBI:29033"/>
    </cofactor>
</comment>